<accession>A0A376H1E4</accession>
<name>A0A376H1E4_ENTGA</name>
<dbReference type="RefSeq" id="WP_060814193.1">
    <property type="nucleotide sequence ID" value="NZ_JBHULA010000043.1"/>
</dbReference>
<organism evidence="1 2">
    <name type="scientific">Enterococcus gallinarum</name>
    <dbReference type="NCBI Taxonomy" id="1353"/>
    <lineage>
        <taxon>Bacteria</taxon>
        <taxon>Bacillati</taxon>
        <taxon>Bacillota</taxon>
        <taxon>Bacilli</taxon>
        <taxon>Lactobacillales</taxon>
        <taxon>Enterococcaceae</taxon>
        <taxon>Enterococcus</taxon>
    </lineage>
</organism>
<protein>
    <submittedName>
        <fullName evidence="1">Uncharacterized protein</fullName>
    </submittedName>
</protein>
<dbReference type="AlphaFoldDB" id="A0A376H1E4"/>
<sequence>MEEIPAKYRRHVTMNDLKLTALFGDCFILEEIKPVYRYKRLNDAFGRSRKVPTSEIIGYACLVTVLEGAYEGFLVQIKVQDPVVPELPEKTIECPFFYGWFINLSYSFVKYYSKQELYLKADDMIMCSTLPPERMIPR</sequence>
<dbReference type="Proteomes" id="UP000254807">
    <property type="component" value="Unassembled WGS sequence"/>
</dbReference>
<gene>
    <name evidence="1" type="ORF">NCTC12360_01067</name>
</gene>
<keyword evidence="2" id="KW-1185">Reference proteome</keyword>
<evidence type="ECO:0000313" key="1">
    <source>
        <dbReference type="EMBL" id="STD82635.1"/>
    </source>
</evidence>
<proteinExistence type="predicted"/>
<dbReference type="EMBL" id="UFYW01000001">
    <property type="protein sequence ID" value="STD82635.1"/>
    <property type="molecule type" value="Genomic_DNA"/>
</dbReference>
<evidence type="ECO:0000313" key="2">
    <source>
        <dbReference type="Proteomes" id="UP000254807"/>
    </source>
</evidence>
<reference evidence="1 2" key="1">
    <citation type="submission" date="2018-06" db="EMBL/GenBank/DDBJ databases">
        <authorList>
            <consortium name="Pathogen Informatics"/>
            <person name="Doyle S."/>
        </authorList>
    </citation>
    <scope>NUCLEOTIDE SEQUENCE [LARGE SCALE GENOMIC DNA]</scope>
    <source>
        <strain evidence="1 2">NCTC12360</strain>
    </source>
</reference>